<dbReference type="OrthoDB" id="6493944at2759"/>
<dbReference type="AlphaFoldDB" id="A0A0M0K8K9"/>
<dbReference type="GO" id="GO:0016036">
    <property type="term" value="P:cellular response to phosphate starvation"/>
    <property type="evidence" value="ECO:0007669"/>
    <property type="project" value="InterPro"/>
</dbReference>
<protein>
    <submittedName>
        <fullName evidence="3">Spx domain-containing protein 1-like protein</fullName>
    </submittedName>
</protein>
<dbReference type="InterPro" id="IPR031142">
    <property type="entry name" value="SPX_prot"/>
</dbReference>
<reference evidence="4" key="1">
    <citation type="journal article" date="2015" name="PLoS Genet.">
        <title>Genome Sequence and Transcriptome Analyses of Chrysochromulina tobin: Metabolic Tools for Enhanced Algal Fitness in the Prominent Order Prymnesiales (Haptophyceae).</title>
        <authorList>
            <person name="Hovde B.T."/>
            <person name="Deodato C.R."/>
            <person name="Hunsperger H.M."/>
            <person name="Ryken S.A."/>
            <person name="Yost W."/>
            <person name="Jha R.K."/>
            <person name="Patterson J."/>
            <person name="Monnat R.J. Jr."/>
            <person name="Barlow S.B."/>
            <person name="Starkenburg S.R."/>
            <person name="Cattolico R.A."/>
        </authorList>
    </citation>
    <scope>NUCLEOTIDE SEQUENCE</scope>
    <source>
        <strain evidence="4">CCMP291</strain>
    </source>
</reference>
<name>A0A0M0K8K9_9EUKA</name>
<gene>
    <name evidence="3" type="ORF">Ctob_011621</name>
</gene>
<dbReference type="EMBL" id="JWZX01001041">
    <property type="protein sequence ID" value="KOO34932.1"/>
    <property type="molecule type" value="Genomic_DNA"/>
</dbReference>
<evidence type="ECO:0000256" key="1">
    <source>
        <dbReference type="SAM" id="MobiDB-lite"/>
    </source>
</evidence>
<sequence length="231" mass="25687">MKFGKILRATVDARLPQWSEYMVDYKLLKQAINREAEAQGSRPPEEVAAGFTALLDPYVEKANTFYMDRVEDAVILLHALGQYTDQLCVGKPQPQFRCACQHSLVTLNFQLLLLQHFVALNFTAVSKILKKFEKKLGVQLRNEYIGALVELPFYRCETLGELVEETERQFNLLQQRGGEAAKAVGAPECWAASSALDSQQQQQSAQCCNSSPAELMPPPPPAIPACGQVPT</sequence>
<evidence type="ECO:0000259" key="2">
    <source>
        <dbReference type="PROSITE" id="PS51382"/>
    </source>
</evidence>
<keyword evidence="4" id="KW-1185">Reference proteome</keyword>
<accession>A0A0M0K8K9</accession>
<feature type="region of interest" description="Disordered" evidence="1">
    <location>
        <begin position="207"/>
        <end position="231"/>
    </location>
</feature>
<evidence type="ECO:0000313" key="4">
    <source>
        <dbReference type="Proteomes" id="UP000037460"/>
    </source>
</evidence>
<organism evidence="3 4">
    <name type="scientific">Chrysochromulina tobinii</name>
    <dbReference type="NCBI Taxonomy" id="1460289"/>
    <lineage>
        <taxon>Eukaryota</taxon>
        <taxon>Haptista</taxon>
        <taxon>Haptophyta</taxon>
        <taxon>Prymnesiophyceae</taxon>
        <taxon>Prymnesiales</taxon>
        <taxon>Chrysochromulinaceae</taxon>
        <taxon>Chrysochromulina</taxon>
    </lineage>
</organism>
<dbReference type="PANTHER" id="PTHR45978:SF7">
    <property type="entry name" value="SPX DOMAIN-CONTAINING PROTEIN 4"/>
    <property type="match status" value="1"/>
</dbReference>
<dbReference type="PROSITE" id="PS51382">
    <property type="entry name" value="SPX"/>
    <property type="match status" value="1"/>
</dbReference>
<dbReference type="Pfam" id="PF03105">
    <property type="entry name" value="SPX"/>
    <property type="match status" value="1"/>
</dbReference>
<dbReference type="InterPro" id="IPR004331">
    <property type="entry name" value="SPX_dom"/>
</dbReference>
<comment type="caution">
    <text evidence="3">The sequence shown here is derived from an EMBL/GenBank/DDBJ whole genome shotgun (WGS) entry which is preliminary data.</text>
</comment>
<evidence type="ECO:0000313" key="3">
    <source>
        <dbReference type="EMBL" id="KOO34932.1"/>
    </source>
</evidence>
<dbReference type="PANTHER" id="PTHR45978">
    <property type="entry name" value="SPX DOMAIN-CONTAINING PROTEIN 3"/>
    <property type="match status" value="1"/>
</dbReference>
<proteinExistence type="predicted"/>
<dbReference type="Proteomes" id="UP000037460">
    <property type="component" value="Unassembled WGS sequence"/>
</dbReference>
<feature type="domain" description="SPX" evidence="2">
    <location>
        <begin position="1"/>
        <end position="146"/>
    </location>
</feature>